<dbReference type="RefSeq" id="WP_182218211.1">
    <property type="nucleotide sequence ID" value="NZ_JACEZS010000010.1"/>
</dbReference>
<dbReference type="InterPro" id="IPR025746">
    <property type="entry name" value="PilX_N_dom"/>
</dbReference>
<feature type="domain" description="Type 4 fimbrial biogenesis protein PilX N-terminal" evidence="2">
    <location>
        <begin position="13"/>
        <end position="59"/>
    </location>
</feature>
<gene>
    <name evidence="3" type="ORF">H3H36_13080</name>
</gene>
<dbReference type="AlphaFoldDB" id="A0A7W2EI11"/>
<name>A0A7W2EI11_9BURK</name>
<accession>A0A7W2EI11</accession>
<feature type="domain" description="PilX/PilW C-terminal" evidence="1">
    <location>
        <begin position="129"/>
        <end position="227"/>
    </location>
</feature>
<sequence>MKRWAGARAGRQRGVTLLVTMLILVAVMLVGASAARLALQGEQAARAGRDRQVAFQAAEDALMDGERDVAGTASGAAGHGAGTGDAADAGIPGASGAGADAWRARSALFGLDSGLGFIDGCGTGPVNLGLCARAGGEGAAAWQAVDLSGAEDGGSHTVQYGDYSGASMQTGSGYLPFRRPRYLIERVPCHQPGDEVGASGGHCYRVTAIGFGARPETEVVLQSVYRRAD</sequence>
<evidence type="ECO:0000259" key="2">
    <source>
        <dbReference type="Pfam" id="PF14341"/>
    </source>
</evidence>
<dbReference type="Pfam" id="PF13681">
    <property type="entry name" value="PilX"/>
    <property type="match status" value="1"/>
</dbReference>
<keyword evidence="4" id="KW-1185">Reference proteome</keyword>
<comment type="caution">
    <text evidence="3">The sequence shown here is derived from an EMBL/GenBank/DDBJ whole genome shotgun (WGS) entry which is preliminary data.</text>
</comment>
<evidence type="ECO:0000313" key="3">
    <source>
        <dbReference type="EMBL" id="MBA5606286.1"/>
    </source>
</evidence>
<evidence type="ECO:0000313" key="4">
    <source>
        <dbReference type="Proteomes" id="UP000566711"/>
    </source>
</evidence>
<evidence type="ECO:0000259" key="1">
    <source>
        <dbReference type="Pfam" id="PF13681"/>
    </source>
</evidence>
<dbReference type="InterPro" id="IPR025205">
    <property type="entry name" value="PilX/PilW_C"/>
</dbReference>
<protein>
    <submittedName>
        <fullName evidence="3">Pilus assembly protein PilX</fullName>
    </submittedName>
</protein>
<dbReference type="Proteomes" id="UP000566711">
    <property type="component" value="Unassembled WGS sequence"/>
</dbReference>
<dbReference type="Pfam" id="PF14341">
    <property type="entry name" value="PilX_N"/>
    <property type="match status" value="1"/>
</dbReference>
<dbReference type="EMBL" id="JACEZS010000010">
    <property type="protein sequence ID" value="MBA5606286.1"/>
    <property type="molecule type" value="Genomic_DNA"/>
</dbReference>
<organism evidence="3 4">
    <name type="scientific">Rugamonas fusca</name>
    <dbReference type="NCBI Taxonomy" id="2758568"/>
    <lineage>
        <taxon>Bacteria</taxon>
        <taxon>Pseudomonadati</taxon>
        <taxon>Pseudomonadota</taxon>
        <taxon>Betaproteobacteria</taxon>
        <taxon>Burkholderiales</taxon>
        <taxon>Oxalobacteraceae</taxon>
        <taxon>Telluria group</taxon>
        <taxon>Rugamonas</taxon>
    </lineage>
</organism>
<proteinExistence type="predicted"/>
<reference evidence="3 4" key="1">
    <citation type="submission" date="2020-07" db="EMBL/GenBank/DDBJ databases">
        <title>Novel species isolated from subtropical streams in China.</title>
        <authorList>
            <person name="Lu H."/>
        </authorList>
    </citation>
    <scope>NUCLEOTIDE SEQUENCE [LARGE SCALE GENOMIC DNA]</scope>
    <source>
        <strain evidence="3 4">FT3S</strain>
    </source>
</reference>